<dbReference type="HOGENOM" id="CLU_2025244_0_0_10"/>
<dbReference type="RefSeq" id="WP_003009559.1">
    <property type="nucleotide sequence ID" value="NZ_GG668632.1"/>
</dbReference>
<dbReference type="EMBL" id="ACHB01000079">
    <property type="protein sequence ID" value="EEI90908.1"/>
    <property type="molecule type" value="Genomic_DNA"/>
</dbReference>
<gene>
    <name evidence="1" type="ORF">HMPREF0765_3455</name>
</gene>
<organism evidence="1 2">
    <name type="scientific">Sphingobacterium spiritivorum ATCC 33300</name>
    <dbReference type="NCBI Taxonomy" id="525372"/>
    <lineage>
        <taxon>Bacteria</taxon>
        <taxon>Pseudomonadati</taxon>
        <taxon>Bacteroidota</taxon>
        <taxon>Sphingobacteriia</taxon>
        <taxon>Sphingobacteriales</taxon>
        <taxon>Sphingobacteriaceae</taxon>
        <taxon>Sphingobacterium</taxon>
    </lineage>
</organism>
<comment type="caution">
    <text evidence="1">The sequence shown here is derived from an EMBL/GenBank/DDBJ whole genome shotgun (WGS) entry which is preliminary data.</text>
</comment>
<evidence type="ECO:0000313" key="1">
    <source>
        <dbReference type="EMBL" id="EEI90908.1"/>
    </source>
</evidence>
<evidence type="ECO:0000313" key="2">
    <source>
        <dbReference type="Proteomes" id="UP000006241"/>
    </source>
</evidence>
<accession>C2G1J9</accession>
<dbReference type="Proteomes" id="UP000006241">
    <property type="component" value="Unassembled WGS sequence"/>
</dbReference>
<proteinExistence type="predicted"/>
<evidence type="ECO:0008006" key="3">
    <source>
        <dbReference type="Google" id="ProtNLM"/>
    </source>
</evidence>
<name>C2G1J9_SPHSI</name>
<reference evidence="1 2" key="1">
    <citation type="submission" date="2009-01" db="EMBL/GenBank/DDBJ databases">
        <authorList>
            <person name="Qin X."/>
            <person name="Bachman B."/>
            <person name="Battles P."/>
            <person name="Bell A."/>
            <person name="Bess C."/>
            <person name="Bickham C."/>
            <person name="Chaboub L."/>
            <person name="Chen D."/>
            <person name="Coyle M."/>
            <person name="Deiros D.R."/>
            <person name="Dinh H."/>
            <person name="Forbes L."/>
            <person name="Fowler G."/>
            <person name="Francisco L."/>
            <person name="Fu Q."/>
            <person name="Gubbala S."/>
            <person name="Hale W."/>
            <person name="Han Y."/>
            <person name="Hemphill L."/>
            <person name="Highlander S.K."/>
            <person name="Hirani K."/>
            <person name="Hogues M."/>
            <person name="Jackson L."/>
            <person name="Jakkamsetti A."/>
            <person name="Javaid M."/>
            <person name="Jiang H."/>
            <person name="Korchina V."/>
            <person name="Kovar C."/>
            <person name="Lara F."/>
            <person name="Lee S."/>
            <person name="Mata R."/>
            <person name="Mathew T."/>
            <person name="Moen C."/>
            <person name="Morales K."/>
            <person name="Munidasa M."/>
            <person name="Nazareth L."/>
            <person name="Ngo R."/>
            <person name="Nguyen L."/>
            <person name="Okwuonu G."/>
            <person name="Ongeri F."/>
            <person name="Patil S."/>
            <person name="Petrosino J."/>
            <person name="Pham C."/>
            <person name="Pham P."/>
            <person name="Pu L.-L."/>
            <person name="Puazo M."/>
            <person name="Raj R."/>
            <person name="Reid J."/>
            <person name="Rouhana J."/>
            <person name="Saada N."/>
            <person name="Shang Y."/>
            <person name="Simmons D."/>
            <person name="Thornton R."/>
            <person name="Warren J."/>
            <person name="Weissenberger G."/>
            <person name="Zhang J."/>
            <person name="Zhang L."/>
            <person name="Zhou C."/>
            <person name="Zhu D."/>
            <person name="Muzny D."/>
            <person name="Worley K."/>
            <person name="Gibbs R."/>
        </authorList>
    </citation>
    <scope>NUCLEOTIDE SEQUENCE [LARGE SCALE GENOMIC DNA]</scope>
    <source>
        <strain evidence="1 2">ATCC 33300</strain>
    </source>
</reference>
<dbReference type="AlphaFoldDB" id="C2G1J9"/>
<sequence>MKNKSRYIALVLIILMITAFLTNPPREKHEEIIRDKAKQILKEQLSYKHQDAFDFGMQLFGDQMINQFMKGSVQIDNYFLFSTTKVRWENKQTVIGIGAFGKVWLSSKIDEKIADIIKVLKKI</sequence>
<protein>
    <recommendedName>
        <fullName evidence="3">DUF4359 domain-containing protein</fullName>
    </recommendedName>
</protein>